<dbReference type="AlphaFoldDB" id="E6LFF0"/>
<dbReference type="GO" id="GO:0008360">
    <property type="term" value="P:regulation of cell shape"/>
    <property type="evidence" value="ECO:0007669"/>
    <property type="project" value="UniProtKB-KW"/>
</dbReference>
<sequence length="310" mass="36246">MKLEVIDREEYGNFIMTKHHSFLQTPEMGDVFKERGLEVIYLALKDDGIMCAALVTSIKVFGGKKFEVNFGPILSDEKNEFNLLSEFFSKLKTYIKRNGGIQLEISPNIDYKIYDNQYNVSYENDSDLIYTMKKCGFRHQGFPVGYEKQQSIALWQYVKNISNFTDESLTSSFEKDGIYSLKKANSFGIKIRNLEYNELDSFKSLTSSSAQLHNFHDKELEYYQLFYKYFGEKADFLVAEIDFSVYRNELIEKIKELELKISASTSLKKEKKRKEYENQIASHKKRLSEIEQMIKDEKKEKTILSSAIII</sequence>
<keyword evidence="10" id="KW-1185">Reference proteome</keyword>
<evidence type="ECO:0000256" key="3">
    <source>
        <dbReference type="ARBA" id="ARBA00022679"/>
    </source>
</evidence>
<protein>
    <submittedName>
        <fullName evidence="9">FemAB family protein</fullName>
    </submittedName>
</protein>
<dbReference type="Gene3D" id="3.40.630.30">
    <property type="match status" value="2"/>
</dbReference>
<accession>E6LFF0</accession>
<dbReference type="Proteomes" id="UP000010296">
    <property type="component" value="Unassembled WGS sequence"/>
</dbReference>
<dbReference type="PANTHER" id="PTHR36174:SF2">
    <property type="entry name" value="AMINOACYLTRANSFERASE FEMA"/>
    <property type="match status" value="1"/>
</dbReference>
<evidence type="ECO:0000313" key="10">
    <source>
        <dbReference type="Proteomes" id="UP000010296"/>
    </source>
</evidence>
<keyword evidence="5" id="KW-0573">Peptidoglycan synthesis</keyword>
<evidence type="ECO:0000256" key="4">
    <source>
        <dbReference type="ARBA" id="ARBA00022960"/>
    </source>
</evidence>
<dbReference type="RefSeq" id="WP_007208108.1">
    <property type="nucleotide sequence ID" value="NZ_GL622241.1"/>
</dbReference>
<dbReference type="InterPro" id="IPR016181">
    <property type="entry name" value="Acyl_CoA_acyltransferase"/>
</dbReference>
<proteinExistence type="inferred from homology"/>
<dbReference type="PANTHER" id="PTHR36174">
    <property type="entry name" value="LIPID II:GLYCINE GLYCYLTRANSFERASE"/>
    <property type="match status" value="1"/>
</dbReference>
<evidence type="ECO:0000256" key="5">
    <source>
        <dbReference type="ARBA" id="ARBA00022984"/>
    </source>
</evidence>
<reference evidence="9 10" key="1">
    <citation type="submission" date="2010-12" db="EMBL/GenBank/DDBJ databases">
        <authorList>
            <person name="Muzny D."/>
            <person name="Qin X."/>
            <person name="Deng J."/>
            <person name="Jiang H."/>
            <person name="Liu Y."/>
            <person name="Qu J."/>
            <person name="Song X.-Z."/>
            <person name="Zhang L."/>
            <person name="Thornton R."/>
            <person name="Coyle M."/>
            <person name="Francisco L."/>
            <person name="Jackson L."/>
            <person name="Javaid M."/>
            <person name="Korchina V."/>
            <person name="Kovar C."/>
            <person name="Mata R."/>
            <person name="Mathew T."/>
            <person name="Ngo R."/>
            <person name="Nguyen L."/>
            <person name="Nguyen N."/>
            <person name="Okwuonu G."/>
            <person name="Ongeri F."/>
            <person name="Pham C."/>
            <person name="Simmons D."/>
            <person name="Wilczek-Boney K."/>
            <person name="Hale W."/>
            <person name="Jakkamsetti A."/>
            <person name="Pham P."/>
            <person name="Ruth R."/>
            <person name="San Lucas F."/>
            <person name="Warren J."/>
            <person name="Zhang J."/>
            <person name="Zhao Z."/>
            <person name="Zhou C."/>
            <person name="Zhu D."/>
            <person name="Lee S."/>
            <person name="Bess C."/>
            <person name="Blankenburg K."/>
            <person name="Forbes L."/>
            <person name="Fu Q."/>
            <person name="Gubbala S."/>
            <person name="Hirani K."/>
            <person name="Jayaseelan J.C."/>
            <person name="Lara F."/>
            <person name="Munidasa M."/>
            <person name="Palculict T."/>
            <person name="Patil S."/>
            <person name="Pu L.-L."/>
            <person name="Saada N."/>
            <person name="Tang L."/>
            <person name="Weissenberger G."/>
            <person name="Zhu Y."/>
            <person name="Hemphill L."/>
            <person name="Shang Y."/>
            <person name="Youmans B."/>
            <person name="Ayvaz T."/>
            <person name="Ross M."/>
            <person name="Santibanez J."/>
            <person name="Aqrawi P."/>
            <person name="Gross S."/>
            <person name="Joshi V."/>
            <person name="Fowler G."/>
            <person name="Nazareth L."/>
            <person name="Reid J."/>
            <person name="Worley K."/>
            <person name="Petrosino J."/>
            <person name="Highlander S."/>
            <person name="Gibbs R."/>
        </authorList>
    </citation>
    <scope>NUCLEOTIDE SEQUENCE [LARGE SCALE GENOMIC DNA]</scope>
    <source>
        <strain evidence="10">DSM 15952 / CCUG 50447 / LMG 22039 / TP 1.5</strain>
    </source>
</reference>
<dbReference type="InterPro" id="IPR003447">
    <property type="entry name" value="FEMABX"/>
</dbReference>
<evidence type="ECO:0000256" key="8">
    <source>
        <dbReference type="SAM" id="Coils"/>
    </source>
</evidence>
<dbReference type="GO" id="GO:0016755">
    <property type="term" value="F:aminoacyltransferase activity"/>
    <property type="evidence" value="ECO:0007669"/>
    <property type="project" value="InterPro"/>
</dbReference>
<keyword evidence="7" id="KW-0961">Cell wall biogenesis/degradation</keyword>
<keyword evidence="4" id="KW-0133">Cell shape</keyword>
<feature type="coiled-coil region" evidence="8">
    <location>
        <begin position="247"/>
        <end position="300"/>
    </location>
</feature>
<gene>
    <name evidence="9" type="ORF">HMPREF9088_1090</name>
</gene>
<dbReference type="GO" id="GO:0071555">
    <property type="term" value="P:cell wall organization"/>
    <property type="evidence" value="ECO:0007669"/>
    <property type="project" value="UniProtKB-KW"/>
</dbReference>
<dbReference type="eggNOG" id="COG2348">
    <property type="taxonomic scope" value="Bacteria"/>
</dbReference>
<dbReference type="EMBL" id="AEPV01000038">
    <property type="protein sequence ID" value="EFU74090.1"/>
    <property type="molecule type" value="Genomic_DNA"/>
</dbReference>
<evidence type="ECO:0000313" key="9">
    <source>
        <dbReference type="EMBL" id="EFU74090.1"/>
    </source>
</evidence>
<comment type="caution">
    <text evidence="9">The sequence shown here is derived from an EMBL/GenBank/DDBJ whole genome shotgun (WGS) entry which is preliminary data.</text>
</comment>
<organism evidence="9 10">
    <name type="scientific">Enterococcus italicus (strain DSM 15952 / CCUG 50447 / LMG 22039 / TP 1.5)</name>
    <dbReference type="NCBI Taxonomy" id="888064"/>
    <lineage>
        <taxon>Bacteria</taxon>
        <taxon>Bacillati</taxon>
        <taxon>Bacillota</taxon>
        <taxon>Bacilli</taxon>
        <taxon>Lactobacillales</taxon>
        <taxon>Enterococcaceae</taxon>
        <taxon>Enterococcus</taxon>
    </lineage>
</organism>
<evidence type="ECO:0000256" key="2">
    <source>
        <dbReference type="ARBA" id="ARBA00022490"/>
    </source>
</evidence>
<keyword evidence="8" id="KW-0175">Coiled coil</keyword>
<comment type="similarity">
    <text evidence="1">Belongs to the FemABX family.</text>
</comment>
<dbReference type="SUPFAM" id="SSF55729">
    <property type="entry name" value="Acyl-CoA N-acyltransferases (Nat)"/>
    <property type="match status" value="1"/>
</dbReference>
<keyword evidence="2" id="KW-0963">Cytoplasm</keyword>
<feature type="non-terminal residue" evidence="9">
    <location>
        <position position="310"/>
    </location>
</feature>
<dbReference type="Pfam" id="PF02388">
    <property type="entry name" value="FemAB"/>
    <property type="match status" value="1"/>
</dbReference>
<dbReference type="PROSITE" id="PS51191">
    <property type="entry name" value="FEMABX"/>
    <property type="match status" value="1"/>
</dbReference>
<evidence type="ECO:0000256" key="1">
    <source>
        <dbReference type="ARBA" id="ARBA00009943"/>
    </source>
</evidence>
<evidence type="ECO:0000256" key="7">
    <source>
        <dbReference type="ARBA" id="ARBA00023316"/>
    </source>
</evidence>
<evidence type="ECO:0000256" key="6">
    <source>
        <dbReference type="ARBA" id="ARBA00023315"/>
    </source>
</evidence>
<name>E6LFF0_ENTI1</name>
<keyword evidence="6" id="KW-0012">Acyltransferase</keyword>
<keyword evidence="3" id="KW-0808">Transferase</keyword>
<dbReference type="HOGENOM" id="CLU_048411_1_0_9"/>
<dbReference type="GO" id="GO:0009252">
    <property type="term" value="P:peptidoglycan biosynthetic process"/>
    <property type="evidence" value="ECO:0007669"/>
    <property type="project" value="UniProtKB-KW"/>
</dbReference>
<dbReference type="STRING" id="888064.HMPREF9088_1090"/>
<dbReference type="InterPro" id="IPR050644">
    <property type="entry name" value="PG_Glycine_Bridge_Synth"/>
</dbReference>